<organism evidence="3 4">
    <name type="scientific">Planobispora takensis</name>
    <dbReference type="NCBI Taxonomy" id="1367882"/>
    <lineage>
        <taxon>Bacteria</taxon>
        <taxon>Bacillati</taxon>
        <taxon>Actinomycetota</taxon>
        <taxon>Actinomycetes</taxon>
        <taxon>Streptosporangiales</taxon>
        <taxon>Streptosporangiaceae</taxon>
        <taxon>Planobispora</taxon>
    </lineage>
</organism>
<dbReference type="RefSeq" id="WP_203879649.1">
    <property type="nucleotide sequence ID" value="NZ_BOOK01000068.1"/>
</dbReference>
<dbReference type="InterPro" id="IPR002645">
    <property type="entry name" value="STAS_dom"/>
</dbReference>
<dbReference type="SUPFAM" id="SSF52091">
    <property type="entry name" value="SpoIIaa-like"/>
    <property type="match status" value="1"/>
</dbReference>
<proteinExistence type="predicted"/>
<feature type="domain" description="STAS" evidence="2">
    <location>
        <begin position="14"/>
        <end position="115"/>
    </location>
</feature>
<keyword evidence="4" id="KW-1185">Reference proteome</keyword>
<sequence length="228" mass="24567">MHLSLHLTPLTDTVMMITMEGELDAATAPVLEAMLQPLIVADVTHVVAAAGRLRFCDVTGVRQLNAVNRSLYGKGGRLVVAEADSALHRLIALTNGWSVPPLHVYASLVEALAAAGLDPDDVPPHAVIDRRHAPSLRGLASVRSSAHLARRPRPVAQVPPSSPAAASGRISLKEVLTYSRHLRGQAAYRMRLLEKRLQQIEEAQSVLDRTRERCRTSLAALRGGRTGG</sequence>
<gene>
    <name evidence="3" type="ORF">Pta02_74460</name>
</gene>
<accession>A0A8J3WY22</accession>
<dbReference type="Pfam" id="PF13466">
    <property type="entry name" value="STAS_2"/>
    <property type="match status" value="1"/>
</dbReference>
<dbReference type="PROSITE" id="PS50801">
    <property type="entry name" value="STAS"/>
    <property type="match status" value="1"/>
</dbReference>
<evidence type="ECO:0000256" key="1">
    <source>
        <dbReference type="SAM" id="MobiDB-lite"/>
    </source>
</evidence>
<dbReference type="InterPro" id="IPR058548">
    <property type="entry name" value="MlaB-like_STAS"/>
</dbReference>
<dbReference type="Gene3D" id="3.30.750.24">
    <property type="entry name" value="STAS domain"/>
    <property type="match status" value="1"/>
</dbReference>
<evidence type="ECO:0000259" key="2">
    <source>
        <dbReference type="PROSITE" id="PS50801"/>
    </source>
</evidence>
<evidence type="ECO:0000313" key="3">
    <source>
        <dbReference type="EMBL" id="GII05438.1"/>
    </source>
</evidence>
<feature type="region of interest" description="Disordered" evidence="1">
    <location>
        <begin position="144"/>
        <end position="165"/>
    </location>
</feature>
<protein>
    <recommendedName>
        <fullName evidence="2">STAS domain-containing protein</fullName>
    </recommendedName>
</protein>
<feature type="compositionally biased region" description="Low complexity" evidence="1">
    <location>
        <begin position="154"/>
        <end position="165"/>
    </location>
</feature>
<evidence type="ECO:0000313" key="4">
    <source>
        <dbReference type="Proteomes" id="UP000634476"/>
    </source>
</evidence>
<dbReference type="CDD" id="cd07043">
    <property type="entry name" value="STAS_anti-anti-sigma_factors"/>
    <property type="match status" value="1"/>
</dbReference>
<name>A0A8J3WY22_9ACTN</name>
<dbReference type="Proteomes" id="UP000634476">
    <property type="component" value="Unassembled WGS sequence"/>
</dbReference>
<comment type="caution">
    <text evidence="3">The sequence shown here is derived from an EMBL/GenBank/DDBJ whole genome shotgun (WGS) entry which is preliminary data.</text>
</comment>
<reference evidence="3" key="1">
    <citation type="submission" date="2021-01" db="EMBL/GenBank/DDBJ databases">
        <title>Whole genome shotgun sequence of Planobispora takensis NBRC 109077.</title>
        <authorList>
            <person name="Komaki H."/>
            <person name="Tamura T."/>
        </authorList>
    </citation>
    <scope>NUCLEOTIDE SEQUENCE</scope>
    <source>
        <strain evidence="3">NBRC 109077</strain>
    </source>
</reference>
<dbReference type="EMBL" id="BOOK01000068">
    <property type="protein sequence ID" value="GII05438.1"/>
    <property type="molecule type" value="Genomic_DNA"/>
</dbReference>
<dbReference type="AlphaFoldDB" id="A0A8J3WY22"/>
<dbReference type="InterPro" id="IPR036513">
    <property type="entry name" value="STAS_dom_sf"/>
</dbReference>